<evidence type="ECO:0000259" key="6">
    <source>
        <dbReference type="Pfam" id="PF00330"/>
    </source>
</evidence>
<keyword evidence="3" id="KW-0408">Iron</keyword>
<protein>
    <submittedName>
        <fullName evidence="7">3-isopropylmalate dehydratase</fullName>
    </submittedName>
</protein>
<dbReference type="GO" id="GO:0016829">
    <property type="term" value="F:lyase activity"/>
    <property type="evidence" value="ECO:0007669"/>
    <property type="project" value="UniProtKB-KW"/>
</dbReference>
<dbReference type="SUPFAM" id="SSF53732">
    <property type="entry name" value="Aconitase iron-sulfur domain"/>
    <property type="match status" value="1"/>
</dbReference>
<feature type="domain" description="Aconitase/3-isopropylmalate dehydratase large subunit alpha/beta/alpha" evidence="6">
    <location>
        <begin position="2"/>
        <end position="101"/>
    </location>
</feature>
<organism evidence="7">
    <name type="scientific">Hellea balneolensis</name>
    <dbReference type="NCBI Taxonomy" id="287478"/>
    <lineage>
        <taxon>Bacteria</taxon>
        <taxon>Pseudomonadati</taxon>
        <taxon>Pseudomonadota</taxon>
        <taxon>Alphaproteobacteria</taxon>
        <taxon>Maricaulales</taxon>
        <taxon>Robiginitomaculaceae</taxon>
        <taxon>Hellea</taxon>
    </lineage>
</organism>
<sequence length="113" mass="11677">QAARILKGRKVAPHVRAICVPGSTQTRRAAEAEGLDVIFKQAGFTWGESGCGLCFYAGGPGFAPGTRVVSTTNRNFEGRQGPGVRTHITNPAIVAASAITGKISTPEALEAGI</sequence>
<dbReference type="InterPro" id="IPR015931">
    <property type="entry name" value="Acnase/IPM_dHydase_lsu_aba_1/3"/>
</dbReference>
<dbReference type="GO" id="GO:0051536">
    <property type="term" value="F:iron-sulfur cluster binding"/>
    <property type="evidence" value="ECO:0007669"/>
    <property type="project" value="UniProtKB-KW"/>
</dbReference>
<name>A0A7V5U1K2_9PROT</name>
<dbReference type="InterPro" id="IPR050067">
    <property type="entry name" value="IPM_dehydratase_rel_enz"/>
</dbReference>
<dbReference type="PANTHER" id="PTHR43822">
    <property type="entry name" value="HOMOACONITASE, MITOCHONDRIAL-RELATED"/>
    <property type="match status" value="1"/>
</dbReference>
<evidence type="ECO:0000256" key="3">
    <source>
        <dbReference type="ARBA" id="ARBA00023004"/>
    </source>
</evidence>
<proteinExistence type="predicted"/>
<dbReference type="AlphaFoldDB" id="A0A7V5U1K2"/>
<keyword evidence="4" id="KW-0411">Iron-sulfur</keyword>
<dbReference type="GO" id="GO:0046872">
    <property type="term" value="F:metal ion binding"/>
    <property type="evidence" value="ECO:0007669"/>
    <property type="project" value="UniProtKB-KW"/>
</dbReference>
<dbReference type="GO" id="GO:0043436">
    <property type="term" value="P:oxoacid metabolic process"/>
    <property type="evidence" value="ECO:0007669"/>
    <property type="project" value="UniProtKB-ARBA"/>
</dbReference>
<accession>A0A7V5U1K2</accession>
<dbReference type="Pfam" id="PF00330">
    <property type="entry name" value="Aconitase"/>
    <property type="match status" value="1"/>
</dbReference>
<dbReference type="InterPro" id="IPR001030">
    <property type="entry name" value="Acoase/IPM_deHydtase_lsu_aba"/>
</dbReference>
<comment type="subunit">
    <text evidence="1">Heterodimer of LeuC and LeuD.</text>
</comment>
<evidence type="ECO:0000256" key="1">
    <source>
        <dbReference type="ARBA" id="ARBA00011271"/>
    </source>
</evidence>
<gene>
    <name evidence="7" type="ORF">ENK01_04615</name>
</gene>
<keyword evidence="2" id="KW-0479">Metal-binding</keyword>
<evidence type="ECO:0000313" key="7">
    <source>
        <dbReference type="EMBL" id="HHI89219.1"/>
    </source>
</evidence>
<feature type="non-terminal residue" evidence="7">
    <location>
        <position position="1"/>
    </location>
</feature>
<evidence type="ECO:0000256" key="5">
    <source>
        <dbReference type="ARBA" id="ARBA00023239"/>
    </source>
</evidence>
<comment type="caution">
    <text evidence="7">The sequence shown here is derived from an EMBL/GenBank/DDBJ whole genome shotgun (WGS) entry which is preliminary data.</text>
</comment>
<evidence type="ECO:0000256" key="4">
    <source>
        <dbReference type="ARBA" id="ARBA00023014"/>
    </source>
</evidence>
<keyword evidence="5" id="KW-0456">Lyase</keyword>
<dbReference type="Proteomes" id="UP000885806">
    <property type="component" value="Unassembled WGS sequence"/>
</dbReference>
<evidence type="ECO:0000256" key="2">
    <source>
        <dbReference type="ARBA" id="ARBA00022723"/>
    </source>
</evidence>
<dbReference type="EMBL" id="DROP01000310">
    <property type="protein sequence ID" value="HHI89219.1"/>
    <property type="molecule type" value="Genomic_DNA"/>
</dbReference>
<dbReference type="Gene3D" id="3.30.499.10">
    <property type="entry name" value="Aconitase, domain 3"/>
    <property type="match status" value="1"/>
</dbReference>
<dbReference type="InterPro" id="IPR036008">
    <property type="entry name" value="Aconitase_4Fe-4S_dom"/>
</dbReference>
<reference evidence="7" key="1">
    <citation type="journal article" date="2020" name="mSystems">
        <title>Genome- and Community-Level Interaction Insights into Carbon Utilization and Element Cycling Functions of Hydrothermarchaeota in Hydrothermal Sediment.</title>
        <authorList>
            <person name="Zhou Z."/>
            <person name="Liu Y."/>
            <person name="Xu W."/>
            <person name="Pan J."/>
            <person name="Luo Z.H."/>
            <person name="Li M."/>
        </authorList>
    </citation>
    <scope>NUCLEOTIDE SEQUENCE [LARGE SCALE GENOMIC DNA]</scope>
    <source>
        <strain evidence="7">HyVt-538</strain>
    </source>
</reference>